<protein>
    <submittedName>
        <fullName evidence="1">Uncharacterized protein</fullName>
    </submittedName>
</protein>
<accession>A0A1V9ZXB8</accession>
<comment type="caution">
    <text evidence="1">The sequence shown here is derived from an EMBL/GenBank/DDBJ whole genome shotgun (WGS) entry which is preliminary data.</text>
</comment>
<proteinExistence type="predicted"/>
<sequence length="599" mass="67786">MPHESLPIFQSIDSGVSLLSTPRVKSIFGTLLKYTSTQLPALDGNGSPRRRPNTQRITFQSIGACTEQQQQQAAIIQVSIDDLWSACVLPTSAFALDFAMYSQLHLSLDRFCGLPLSTLCNIQEDWNVDAQNCSAININRFNSLFRQFGDEWCEKLHLSSAATLLSTLVQEIVYTDTRCLKPLEQVHTSSTATKFRALLAMQSTLGYWDLDTSLAAVLGLEPSEQMTRFQITELVYNQLNTMSPNDAEWVAIRLITQTWLSQHHFDMHHDDIQNLILRLNVRFDVATLMQMRLEPLEQQTQQLMLQALMSMDETTLVHTVEWLRSLSSDIWRVFASPIGLNGLCTPQDVAKYFVRLAHFTLSASLYRFLTSLGILEKQELLLYLHSLTAAQYGQVLEGIHQPLRGHSTAKGVGFMLSFYFSLSSNARLTLLQELKQMQPIVEYKPTNPTPLKTNYPRESKQGLQQHLPYKRKVHKPGLQPLESYTKPIKSSSSSVSVAQYKQNSAWQTTLTKPKIVLMNGGVYRPSTSMNNTKAKLIDPDRRQLELAYLNTPHISVRDMSFPFPESSKRNKSNHIPLDSIGGTSKWIPPVIETCEDDKT</sequence>
<evidence type="ECO:0000313" key="2">
    <source>
        <dbReference type="Proteomes" id="UP000243217"/>
    </source>
</evidence>
<keyword evidence="2" id="KW-1185">Reference proteome</keyword>
<dbReference type="OrthoDB" id="73864at2759"/>
<dbReference type="EMBL" id="JNBS01001097">
    <property type="protein sequence ID" value="OQS02656.1"/>
    <property type="molecule type" value="Genomic_DNA"/>
</dbReference>
<reference evidence="1 2" key="1">
    <citation type="journal article" date="2014" name="Genome Biol. Evol.">
        <title>The secreted proteins of Achlya hypogyna and Thraustotheca clavata identify the ancestral oomycete secretome and reveal gene acquisitions by horizontal gene transfer.</title>
        <authorList>
            <person name="Misner I."/>
            <person name="Blouin N."/>
            <person name="Leonard G."/>
            <person name="Richards T.A."/>
            <person name="Lane C.E."/>
        </authorList>
    </citation>
    <scope>NUCLEOTIDE SEQUENCE [LARGE SCALE GENOMIC DNA]</scope>
    <source>
        <strain evidence="1 2">ATCC 34112</strain>
    </source>
</reference>
<gene>
    <name evidence="1" type="ORF">THRCLA_04978</name>
</gene>
<dbReference type="Proteomes" id="UP000243217">
    <property type="component" value="Unassembled WGS sequence"/>
</dbReference>
<evidence type="ECO:0000313" key="1">
    <source>
        <dbReference type="EMBL" id="OQS02656.1"/>
    </source>
</evidence>
<organism evidence="1 2">
    <name type="scientific">Thraustotheca clavata</name>
    <dbReference type="NCBI Taxonomy" id="74557"/>
    <lineage>
        <taxon>Eukaryota</taxon>
        <taxon>Sar</taxon>
        <taxon>Stramenopiles</taxon>
        <taxon>Oomycota</taxon>
        <taxon>Saprolegniomycetes</taxon>
        <taxon>Saprolegniales</taxon>
        <taxon>Achlyaceae</taxon>
        <taxon>Thraustotheca</taxon>
    </lineage>
</organism>
<dbReference type="AlphaFoldDB" id="A0A1V9ZXB8"/>
<name>A0A1V9ZXB8_9STRA</name>